<dbReference type="CDD" id="cd22829">
    <property type="entry name" value="Gal_Rha_Lectin_EVA1_EVA1C_rpt2"/>
    <property type="match status" value="1"/>
</dbReference>
<comment type="caution">
    <text evidence="3">The sequence shown here is derived from an EMBL/GenBank/DDBJ whole genome shotgun (WGS) entry which is preliminary data.</text>
</comment>
<feature type="domain" description="SUEL-type lectin" evidence="2">
    <location>
        <begin position="21"/>
        <end position="122"/>
    </location>
</feature>
<dbReference type="Proteomes" id="UP001153954">
    <property type="component" value="Unassembled WGS sequence"/>
</dbReference>
<feature type="domain" description="SUEL-type lectin" evidence="2">
    <location>
        <begin position="131"/>
        <end position="222"/>
    </location>
</feature>
<dbReference type="EMBL" id="CAKOGL010000029">
    <property type="protein sequence ID" value="CAH2106583.1"/>
    <property type="molecule type" value="Genomic_DNA"/>
</dbReference>
<evidence type="ECO:0000313" key="3">
    <source>
        <dbReference type="EMBL" id="CAH2106583.1"/>
    </source>
</evidence>
<keyword evidence="1" id="KW-0812">Transmembrane</keyword>
<gene>
    <name evidence="3" type="ORF">EEDITHA_LOCUS20700</name>
</gene>
<evidence type="ECO:0000256" key="1">
    <source>
        <dbReference type="SAM" id="Phobius"/>
    </source>
</evidence>
<evidence type="ECO:0000259" key="2">
    <source>
        <dbReference type="PROSITE" id="PS50228"/>
    </source>
</evidence>
<organism evidence="3 4">
    <name type="scientific">Euphydryas editha</name>
    <name type="common">Edith's checkerspot</name>
    <dbReference type="NCBI Taxonomy" id="104508"/>
    <lineage>
        <taxon>Eukaryota</taxon>
        <taxon>Metazoa</taxon>
        <taxon>Ecdysozoa</taxon>
        <taxon>Arthropoda</taxon>
        <taxon>Hexapoda</taxon>
        <taxon>Insecta</taxon>
        <taxon>Pterygota</taxon>
        <taxon>Neoptera</taxon>
        <taxon>Endopterygota</taxon>
        <taxon>Lepidoptera</taxon>
        <taxon>Glossata</taxon>
        <taxon>Ditrysia</taxon>
        <taxon>Papilionoidea</taxon>
        <taxon>Nymphalidae</taxon>
        <taxon>Nymphalinae</taxon>
        <taxon>Euphydryas</taxon>
    </lineage>
</organism>
<keyword evidence="1" id="KW-0472">Membrane</keyword>
<dbReference type="AlphaFoldDB" id="A0AAU9V908"/>
<accession>A0AAU9V908</accession>
<dbReference type="CDD" id="cd22828">
    <property type="entry name" value="Gal_Rha_Lectin_EVA1_EVA1C_rpt1"/>
    <property type="match status" value="1"/>
</dbReference>
<name>A0AAU9V908_EUPED</name>
<feature type="transmembrane region" description="Helical" evidence="1">
    <location>
        <begin position="322"/>
        <end position="346"/>
    </location>
</feature>
<keyword evidence="1" id="KW-1133">Transmembrane helix</keyword>
<dbReference type="PROSITE" id="PS50228">
    <property type="entry name" value="SUEL_LECTIN"/>
    <property type="match status" value="2"/>
</dbReference>
<dbReference type="GO" id="GO:0030246">
    <property type="term" value="F:carbohydrate binding"/>
    <property type="evidence" value="ECO:0007669"/>
    <property type="project" value="InterPro"/>
</dbReference>
<proteinExistence type="predicted"/>
<evidence type="ECO:0000313" key="4">
    <source>
        <dbReference type="Proteomes" id="UP001153954"/>
    </source>
</evidence>
<dbReference type="PANTHER" id="PTHR46780">
    <property type="entry name" value="PROTEIN EVA-1"/>
    <property type="match status" value="1"/>
</dbReference>
<dbReference type="InterPro" id="IPR043159">
    <property type="entry name" value="Lectin_gal-bd_sf"/>
</dbReference>
<sequence length="461" mass="51295">MRKGSVDSLLSGTLRTTQRAVCDDEIVSLSCPLGTSISIQVAQYGKALSASHGCVAAIEPNTDFMEEDRCLWPNSMQYSLLQTVVEACQKKPQCKVSTKLKPEVVDPCPGARKFVEVAYKCRPSEFLSRTGCEDEVIKLTCNPQSRVAIFNAYFGRAAKEILACSQPQEDHDTKCSSPYAVEKVMQICHGKRWCQILANNKTFGSPCKPNSRNYFKVVYACVPLGVLTERYETAAEEDEVNENYDASKKTLRFDDADISENWKDQSAPIENPALQPSIDVVKVPSSRNSEDASTHMIVRDMNGEKESSLVKGSSYYSSNTKFLIYIGIGILIIIVLAAFLFGIRYYKNKKRAANSKNGDMFTTEAPNIFNDAASDIDNDVDVSHISGTFYDPLNPDMIIYRDGQTKTALRAMKPLSTVYPTAGASMYGNVDYAPSHSRESRFVTKDIDTEIMLNSNFGWMY</sequence>
<dbReference type="Gene3D" id="2.60.120.740">
    <property type="match status" value="2"/>
</dbReference>
<reference evidence="3" key="1">
    <citation type="submission" date="2022-03" db="EMBL/GenBank/DDBJ databases">
        <authorList>
            <person name="Tunstrom K."/>
        </authorList>
    </citation>
    <scope>NUCLEOTIDE SEQUENCE</scope>
</reference>
<dbReference type="Pfam" id="PF02140">
    <property type="entry name" value="SUEL_Lectin"/>
    <property type="match status" value="2"/>
</dbReference>
<protein>
    <recommendedName>
        <fullName evidence="2">SUEL-type lectin domain-containing protein</fullName>
    </recommendedName>
</protein>
<dbReference type="InterPro" id="IPR000922">
    <property type="entry name" value="Lectin_gal-bd_dom"/>
</dbReference>
<keyword evidence="4" id="KW-1185">Reference proteome</keyword>